<keyword evidence="1" id="KW-0479">Metal-binding</keyword>
<dbReference type="Pfam" id="PF10551">
    <property type="entry name" value="MULE"/>
    <property type="match status" value="1"/>
</dbReference>
<keyword evidence="7" id="KW-1185">Reference proteome</keyword>
<protein>
    <recommendedName>
        <fullName evidence="5">SWIM-type domain-containing protein</fullName>
    </recommendedName>
</protein>
<evidence type="ECO:0000259" key="5">
    <source>
        <dbReference type="PROSITE" id="PS50966"/>
    </source>
</evidence>
<dbReference type="InterPro" id="IPR006564">
    <property type="entry name" value="Znf_PMZ"/>
</dbReference>
<evidence type="ECO:0000256" key="4">
    <source>
        <dbReference type="PROSITE-ProRule" id="PRU00325"/>
    </source>
</evidence>
<dbReference type="GO" id="GO:0008270">
    <property type="term" value="F:zinc ion binding"/>
    <property type="evidence" value="ECO:0007669"/>
    <property type="project" value="UniProtKB-KW"/>
</dbReference>
<comment type="caution">
    <text evidence="6">The sequence shown here is derived from an EMBL/GenBank/DDBJ whole genome shotgun (WGS) entry which is preliminary data.</text>
</comment>
<evidence type="ECO:0000256" key="2">
    <source>
        <dbReference type="ARBA" id="ARBA00022771"/>
    </source>
</evidence>
<evidence type="ECO:0000313" key="6">
    <source>
        <dbReference type="EMBL" id="KAF7125076.1"/>
    </source>
</evidence>
<dbReference type="Proteomes" id="UP000626092">
    <property type="component" value="Unassembled WGS sequence"/>
</dbReference>
<name>A0A834LAE8_RHOSS</name>
<sequence length="323" mass="36474">MIGRLMSADIRTTPQKRPVDVVSSLKGLYGVDVPYKRAWKGVEKGRSEAFGDYDASFDELRWYREAVRNSDPESVFEIEVDTETNRFQRLFVAFSACISGFKHLRPLLFVDGTFLKGNFKGSLLSASAKDGDKGLFPLCIGVADSESNENWLWFMKKLRAKWRQVLCPTMDEALAIAFQESKAWEVKFSSPDVLEVLCNPSVKVDIGRHSCTCTQWQLNGVPCVHAVCAIKKSGKSLNACVERYFHVECYREAYSRPIMPVPTLWKPEVAGDAVILPPISRKPPGRNKKKRIRSFGEKVRAIKCARCGKRGSHNRRSCKEAIN</sequence>
<keyword evidence="2 4" id="KW-0863">Zinc-finger</keyword>
<dbReference type="InterPro" id="IPR018289">
    <property type="entry name" value="MULE_transposase_dom"/>
</dbReference>
<keyword evidence="3" id="KW-0862">Zinc</keyword>
<dbReference type="PANTHER" id="PTHR31973:SF187">
    <property type="entry name" value="MUTATOR TRANSPOSASE MUDRA PROTEIN"/>
    <property type="match status" value="1"/>
</dbReference>
<dbReference type="PANTHER" id="PTHR31973">
    <property type="entry name" value="POLYPROTEIN, PUTATIVE-RELATED"/>
    <property type="match status" value="1"/>
</dbReference>
<feature type="domain" description="SWIM-type" evidence="5">
    <location>
        <begin position="202"/>
        <end position="234"/>
    </location>
</feature>
<dbReference type="PROSITE" id="PS50966">
    <property type="entry name" value="ZF_SWIM"/>
    <property type="match status" value="1"/>
</dbReference>
<gene>
    <name evidence="6" type="ORF">RHSIM_Rhsim12G0031100</name>
</gene>
<evidence type="ECO:0000256" key="3">
    <source>
        <dbReference type="ARBA" id="ARBA00022833"/>
    </source>
</evidence>
<dbReference type="SMART" id="SM00575">
    <property type="entry name" value="ZnF_PMZ"/>
    <property type="match status" value="1"/>
</dbReference>
<proteinExistence type="predicted"/>
<evidence type="ECO:0000313" key="7">
    <source>
        <dbReference type="Proteomes" id="UP000626092"/>
    </source>
</evidence>
<evidence type="ECO:0000256" key="1">
    <source>
        <dbReference type="ARBA" id="ARBA00022723"/>
    </source>
</evidence>
<dbReference type="OrthoDB" id="1938144at2759"/>
<accession>A0A834LAE8</accession>
<dbReference type="Pfam" id="PF04434">
    <property type="entry name" value="SWIM"/>
    <property type="match status" value="1"/>
</dbReference>
<dbReference type="AlphaFoldDB" id="A0A834LAE8"/>
<dbReference type="InterPro" id="IPR007527">
    <property type="entry name" value="Znf_SWIM"/>
</dbReference>
<organism evidence="6 7">
    <name type="scientific">Rhododendron simsii</name>
    <name type="common">Sims's rhododendron</name>
    <dbReference type="NCBI Taxonomy" id="118357"/>
    <lineage>
        <taxon>Eukaryota</taxon>
        <taxon>Viridiplantae</taxon>
        <taxon>Streptophyta</taxon>
        <taxon>Embryophyta</taxon>
        <taxon>Tracheophyta</taxon>
        <taxon>Spermatophyta</taxon>
        <taxon>Magnoliopsida</taxon>
        <taxon>eudicotyledons</taxon>
        <taxon>Gunneridae</taxon>
        <taxon>Pentapetalae</taxon>
        <taxon>asterids</taxon>
        <taxon>Ericales</taxon>
        <taxon>Ericaceae</taxon>
        <taxon>Ericoideae</taxon>
        <taxon>Rhodoreae</taxon>
        <taxon>Rhododendron</taxon>
    </lineage>
</organism>
<dbReference type="EMBL" id="WJXA01000012">
    <property type="protein sequence ID" value="KAF7125076.1"/>
    <property type="molecule type" value="Genomic_DNA"/>
</dbReference>
<reference evidence="6" key="1">
    <citation type="submission" date="2019-11" db="EMBL/GenBank/DDBJ databases">
        <authorList>
            <person name="Liu Y."/>
            <person name="Hou J."/>
            <person name="Li T.-Q."/>
            <person name="Guan C.-H."/>
            <person name="Wu X."/>
            <person name="Wu H.-Z."/>
            <person name="Ling F."/>
            <person name="Zhang R."/>
            <person name="Shi X.-G."/>
            <person name="Ren J.-P."/>
            <person name="Chen E.-F."/>
            <person name="Sun J.-M."/>
        </authorList>
    </citation>
    <scope>NUCLEOTIDE SEQUENCE</scope>
    <source>
        <strain evidence="6">Adult_tree_wgs_1</strain>
        <tissue evidence="6">Leaves</tissue>
    </source>
</reference>